<dbReference type="AlphaFoldDB" id="A0A484ARC8"/>
<keyword evidence="3" id="KW-1185">Reference proteome</keyword>
<reference evidence="2 3" key="1">
    <citation type="journal article" date="2019" name="J. Hered.">
        <title>An Improved Genome Assembly for Drosophila navojoa, the Basal Species in the mojavensis Cluster.</title>
        <authorList>
            <person name="Vanderlinde T."/>
            <person name="Dupim E.G."/>
            <person name="Nazario-Yepiz N.O."/>
            <person name="Carvalho A.B."/>
        </authorList>
    </citation>
    <scope>NUCLEOTIDE SEQUENCE [LARGE SCALE GENOMIC DNA]</scope>
    <source>
        <strain evidence="2">Navoj_Jal97</strain>
        <tissue evidence="2">Whole organism</tissue>
    </source>
</reference>
<evidence type="ECO:0000256" key="1">
    <source>
        <dbReference type="SAM" id="MobiDB-lite"/>
    </source>
</evidence>
<dbReference type="STRING" id="7232.A0A484ARC8"/>
<sequence length="193" mass="22047">MSQEAASPLLLAAQALPYADEPVEGEEELDEKEKEREKQKKEEEADHRRRECEQEQPRKQSLGQRRNVELPELYVVNELPEELETMRERDRDRDRDIQHFGPGLRRNSISLPQGINSLDLEALRLRHQMLAQESLNEESQAESIVDDASASSIGTPTTISALPIPHVNPHHSKEEEEDDDSSDEFGNAKKPVH</sequence>
<gene>
    <name evidence="2" type="ORF">AWZ03_014459</name>
</gene>
<feature type="compositionally biased region" description="Basic and acidic residues" evidence="1">
    <location>
        <begin position="31"/>
        <end position="58"/>
    </location>
</feature>
<comment type="caution">
    <text evidence="2">The sequence shown here is derived from an EMBL/GenBank/DDBJ whole genome shotgun (WGS) entry which is preliminary data.</text>
</comment>
<name>A0A484ARC8_DRONA</name>
<dbReference type="EMBL" id="LSRL02001354">
    <property type="protein sequence ID" value="TDG39119.1"/>
    <property type="molecule type" value="Genomic_DNA"/>
</dbReference>
<feature type="region of interest" description="Disordered" evidence="1">
    <location>
        <begin position="133"/>
        <end position="193"/>
    </location>
</feature>
<dbReference type="OrthoDB" id="8024116at2759"/>
<dbReference type="Proteomes" id="UP000295192">
    <property type="component" value="Unassembled WGS sequence"/>
</dbReference>
<evidence type="ECO:0000313" key="3">
    <source>
        <dbReference type="Proteomes" id="UP000295192"/>
    </source>
</evidence>
<proteinExistence type="predicted"/>
<feature type="compositionally biased region" description="Polar residues" evidence="1">
    <location>
        <begin position="149"/>
        <end position="160"/>
    </location>
</feature>
<feature type="non-terminal residue" evidence="2">
    <location>
        <position position="193"/>
    </location>
</feature>
<feature type="compositionally biased region" description="Acidic residues" evidence="1">
    <location>
        <begin position="21"/>
        <end position="30"/>
    </location>
</feature>
<protein>
    <submittedName>
        <fullName evidence="2">Uncharacterized protein</fullName>
    </submittedName>
</protein>
<organism evidence="2 3">
    <name type="scientific">Drosophila navojoa</name>
    <name type="common">Fruit fly</name>
    <dbReference type="NCBI Taxonomy" id="7232"/>
    <lineage>
        <taxon>Eukaryota</taxon>
        <taxon>Metazoa</taxon>
        <taxon>Ecdysozoa</taxon>
        <taxon>Arthropoda</taxon>
        <taxon>Hexapoda</taxon>
        <taxon>Insecta</taxon>
        <taxon>Pterygota</taxon>
        <taxon>Neoptera</taxon>
        <taxon>Endopterygota</taxon>
        <taxon>Diptera</taxon>
        <taxon>Brachycera</taxon>
        <taxon>Muscomorpha</taxon>
        <taxon>Ephydroidea</taxon>
        <taxon>Drosophilidae</taxon>
        <taxon>Drosophila</taxon>
    </lineage>
</organism>
<feature type="region of interest" description="Disordered" evidence="1">
    <location>
        <begin position="1"/>
        <end position="111"/>
    </location>
</feature>
<accession>A0A484ARC8</accession>
<feature type="compositionally biased region" description="Basic and acidic residues" evidence="1">
    <location>
        <begin position="84"/>
        <end position="98"/>
    </location>
</feature>
<feature type="compositionally biased region" description="Low complexity" evidence="1">
    <location>
        <begin position="1"/>
        <end position="19"/>
    </location>
</feature>
<evidence type="ECO:0000313" key="2">
    <source>
        <dbReference type="EMBL" id="TDG39119.1"/>
    </source>
</evidence>